<name>A0A4R3Z967_9FIRM</name>
<dbReference type="GeneID" id="98915021"/>
<evidence type="ECO:0000313" key="2">
    <source>
        <dbReference type="Proteomes" id="UP000295515"/>
    </source>
</evidence>
<reference evidence="1 2" key="1">
    <citation type="submission" date="2019-03" db="EMBL/GenBank/DDBJ databases">
        <title>Genomic Encyclopedia of Type Strains, Phase IV (KMG-IV): sequencing the most valuable type-strain genomes for metagenomic binning, comparative biology and taxonomic classification.</title>
        <authorList>
            <person name="Goeker M."/>
        </authorList>
    </citation>
    <scope>NUCLEOTIDE SEQUENCE [LARGE SCALE GENOMIC DNA]</scope>
    <source>
        <strain evidence="1 2">DSM 29487</strain>
    </source>
</reference>
<comment type="caution">
    <text evidence="1">The sequence shown here is derived from an EMBL/GenBank/DDBJ whole genome shotgun (WGS) entry which is preliminary data.</text>
</comment>
<accession>A0A4R3Z967</accession>
<keyword evidence="2" id="KW-1185">Reference proteome</keyword>
<dbReference type="Proteomes" id="UP000295515">
    <property type="component" value="Unassembled WGS sequence"/>
</dbReference>
<sequence length="148" mass="17618">MNKHNMENIKDSYFVFKTLAQTNIQELFQYHSRKYYTFDITKLHKHENNTYLPIDLKDWTSFEDVLKVLYRLTNPSSGRPGFSITTMIKGYDLSQQQHFVFIGQFINGKHTVLGYYEDGVEMYYDKRNEVLYLSGDVKPEAYQKIGRM</sequence>
<proteinExistence type="predicted"/>
<gene>
    <name evidence="1" type="ORF">EDD60_10658</name>
</gene>
<dbReference type="EMBL" id="SMCQ01000006">
    <property type="protein sequence ID" value="TCW00727.1"/>
    <property type="molecule type" value="Genomic_DNA"/>
</dbReference>
<dbReference type="AlphaFoldDB" id="A0A4R3Z967"/>
<evidence type="ECO:0000313" key="1">
    <source>
        <dbReference type="EMBL" id="TCW00727.1"/>
    </source>
</evidence>
<dbReference type="RefSeq" id="WP_066446571.1">
    <property type="nucleotide sequence ID" value="NZ_JANKBF010000004.1"/>
</dbReference>
<protein>
    <submittedName>
        <fullName evidence="1">Uncharacterized protein</fullName>
    </submittedName>
</protein>
<organism evidence="1 2">
    <name type="scientific">Longibaculum muris</name>
    <dbReference type="NCBI Taxonomy" id="1796628"/>
    <lineage>
        <taxon>Bacteria</taxon>
        <taxon>Bacillati</taxon>
        <taxon>Bacillota</taxon>
        <taxon>Erysipelotrichia</taxon>
        <taxon>Erysipelotrichales</taxon>
        <taxon>Coprobacillaceae</taxon>
        <taxon>Longibaculum</taxon>
    </lineage>
</organism>